<evidence type="ECO:0008006" key="5">
    <source>
        <dbReference type="Google" id="ProtNLM"/>
    </source>
</evidence>
<protein>
    <recommendedName>
        <fullName evidence="5">Lipoprotein</fullName>
    </recommendedName>
</protein>
<evidence type="ECO:0000313" key="4">
    <source>
        <dbReference type="Proteomes" id="UP001528920"/>
    </source>
</evidence>
<organism evidence="3 4">
    <name type="scientific">Paralabilibaculum antarcticum</name>
    <dbReference type="NCBI Taxonomy" id="2912572"/>
    <lineage>
        <taxon>Bacteria</taxon>
        <taxon>Pseudomonadati</taxon>
        <taxon>Bacteroidota</taxon>
        <taxon>Bacteroidia</taxon>
        <taxon>Marinilabiliales</taxon>
        <taxon>Marinifilaceae</taxon>
        <taxon>Paralabilibaculum</taxon>
    </lineage>
</organism>
<dbReference type="Proteomes" id="UP001528920">
    <property type="component" value="Unassembled WGS sequence"/>
</dbReference>
<proteinExistence type="predicted"/>
<reference evidence="3 4" key="1">
    <citation type="submission" date="2022-01" db="EMBL/GenBank/DDBJ databases">
        <title>Labilibaculum sp. nov, a marine bacterium isolated from Antarctica.</title>
        <authorList>
            <person name="Dai W."/>
        </authorList>
    </citation>
    <scope>NUCLEOTIDE SEQUENCE [LARGE SCALE GENOMIC DNA]</scope>
    <source>
        <strain evidence="3 4">DW002</strain>
    </source>
</reference>
<keyword evidence="2" id="KW-0732">Signal</keyword>
<keyword evidence="4" id="KW-1185">Reference proteome</keyword>
<dbReference type="RefSeq" id="WP_275111335.1">
    <property type="nucleotide sequence ID" value="NZ_JAKJSC010000007.1"/>
</dbReference>
<gene>
    <name evidence="3" type="ORF">L3049_18595</name>
</gene>
<dbReference type="PROSITE" id="PS51257">
    <property type="entry name" value="PROKAR_LIPOPROTEIN"/>
    <property type="match status" value="1"/>
</dbReference>
<sequence length="72" mass="8143">MKKLSLVVVLFSFLFVACADKKPKADKVEVKTEMEAQEVETNVVDSLATELEKTKEELEKASKEVDQLLEEL</sequence>
<dbReference type="EMBL" id="JAKJSC010000007">
    <property type="protein sequence ID" value="MDE5420003.1"/>
    <property type="molecule type" value="Genomic_DNA"/>
</dbReference>
<name>A0ABT5VX54_9BACT</name>
<evidence type="ECO:0000256" key="1">
    <source>
        <dbReference type="SAM" id="Coils"/>
    </source>
</evidence>
<feature type="signal peptide" evidence="2">
    <location>
        <begin position="1"/>
        <end position="19"/>
    </location>
</feature>
<accession>A0ABT5VX54</accession>
<feature type="chain" id="PRO_5045722297" description="Lipoprotein" evidence="2">
    <location>
        <begin position="20"/>
        <end position="72"/>
    </location>
</feature>
<comment type="caution">
    <text evidence="3">The sequence shown here is derived from an EMBL/GenBank/DDBJ whole genome shotgun (WGS) entry which is preliminary data.</text>
</comment>
<evidence type="ECO:0000313" key="3">
    <source>
        <dbReference type="EMBL" id="MDE5420003.1"/>
    </source>
</evidence>
<evidence type="ECO:0000256" key="2">
    <source>
        <dbReference type="SAM" id="SignalP"/>
    </source>
</evidence>
<keyword evidence="1" id="KW-0175">Coiled coil</keyword>
<feature type="coiled-coil region" evidence="1">
    <location>
        <begin position="44"/>
        <end position="71"/>
    </location>
</feature>